<proteinExistence type="predicted"/>
<dbReference type="AlphaFoldDB" id="A0A8J4WKQ9"/>
<evidence type="ECO:0000259" key="4">
    <source>
        <dbReference type="Pfam" id="PF00107"/>
    </source>
</evidence>
<reference evidence="5" key="2">
    <citation type="submission" date="2020-02" db="EMBL/GenBank/DDBJ databases">
        <authorList>
            <person name="Studholme D.J."/>
        </authorList>
    </citation>
    <scope>NUCLEOTIDE SEQUENCE</scope>
    <source>
        <strain evidence="5">00238/432</strain>
    </source>
</reference>
<organism evidence="5 6">
    <name type="scientific">Phytophthora kernoviae 00238/432</name>
    <dbReference type="NCBI Taxonomy" id="1284355"/>
    <lineage>
        <taxon>Eukaryota</taxon>
        <taxon>Sar</taxon>
        <taxon>Stramenopiles</taxon>
        <taxon>Oomycota</taxon>
        <taxon>Peronosporomycetes</taxon>
        <taxon>Peronosporales</taxon>
        <taxon>Peronosporaceae</taxon>
        <taxon>Phytophthora</taxon>
    </lineage>
</organism>
<dbReference type="Gene3D" id="3.40.50.720">
    <property type="entry name" value="NAD(P)-binding Rossmann-like Domain"/>
    <property type="match status" value="1"/>
</dbReference>
<keyword evidence="3" id="KW-0862">Zinc</keyword>
<dbReference type="InterPro" id="IPR036291">
    <property type="entry name" value="NAD(P)-bd_dom_sf"/>
</dbReference>
<accession>A0A8J4WKQ9</accession>
<dbReference type="Gene3D" id="3.90.180.10">
    <property type="entry name" value="Medium-chain alcohol dehydrogenases, catalytic domain"/>
    <property type="match status" value="1"/>
</dbReference>
<dbReference type="PANTHER" id="PTHR42813">
    <property type="entry name" value="ZINC-TYPE ALCOHOL DEHYDROGENASE-LIKE"/>
    <property type="match status" value="1"/>
</dbReference>
<dbReference type="Pfam" id="PF00107">
    <property type="entry name" value="ADH_zinc_N"/>
    <property type="match status" value="1"/>
</dbReference>
<gene>
    <name evidence="5" type="ORF">G195_000160</name>
</gene>
<reference evidence="5" key="1">
    <citation type="journal article" date="2015" name="Genom Data">
        <title>Draft genome sequences of Phytophthora kernoviae and Phytophthora ramorum lineage EU2 from Scotland.</title>
        <authorList>
            <person name="Sambles C."/>
            <person name="Schlenzig A."/>
            <person name="O'Neill P."/>
            <person name="Grant M."/>
            <person name="Studholme D.J."/>
        </authorList>
    </citation>
    <scope>NUCLEOTIDE SEQUENCE</scope>
    <source>
        <strain evidence="5">00238/432</strain>
    </source>
</reference>
<dbReference type="InterPro" id="IPR013149">
    <property type="entry name" value="ADH-like_C"/>
</dbReference>
<evidence type="ECO:0000256" key="2">
    <source>
        <dbReference type="ARBA" id="ARBA00022723"/>
    </source>
</evidence>
<comment type="caution">
    <text evidence="5">The sequence shown here is derived from an EMBL/GenBank/DDBJ whole genome shotgun (WGS) entry which is preliminary data.</text>
</comment>
<dbReference type="SUPFAM" id="SSF51735">
    <property type="entry name" value="NAD(P)-binding Rossmann-fold domains"/>
    <property type="match status" value="1"/>
</dbReference>
<evidence type="ECO:0000313" key="5">
    <source>
        <dbReference type="EMBL" id="KAF4326319.1"/>
    </source>
</evidence>
<dbReference type="PANTHER" id="PTHR42813:SF2">
    <property type="entry name" value="DEHYDROGENASE, ZINC-CONTAINING, PUTATIVE (AFU_ORTHOLOGUE AFUA_2G02810)-RELATED"/>
    <property type="match status" value="1"/>
</dbReference>
<dbReference type="GO" id="GO:0046872">
    <property type="term" value="F:metal ion binding"/>
    <property type="evidence" value="ECO:0007669"/>
    <property type="project" value="UniProtKB-KW"/>
</dbReference>
<evidence type="ECO:0000256" key="1">
    <source>
        <dbReference type="ARBA" id="ARBA00001947"/>
    </source>
</evidence>
<dbReference type="Proteomes" id="UP000702964">
    <property type="component" value="Unassembled WGS sequence"/>
</dbReference>
<name>A0A8J4WKQ9_9STRA</name>
<dbReference type="EMBL" id="AOFI03000001">
    <property type="protein sequence ID" value="KAF4326319.1"/>
    <property type="molecule type" value="Genomic_DNA"/>
</dbReference>
<sequence>MTTAYWSVDNAGVKQGDTVIVLGCGPVGLLAQKFCWFKGAKRVIAVDYVDYRLQHAKKNNNVETVNFEHHENVGSYLKEITKGGADVVIDAVGMDGKMSDLEYLASGLKLQGGTMSALIIASQAVRKGGTIQITGVYGGRYNGFPLGDIMQRNVAIRSGQAPVIHYMPYMYELVTTGKVNVADIITHVIPLTLEVHEIAAFKTVCMTKSKTMQALVTDPELKLILQQDAAMSSDQLAELAAIMTKGMETLQ</sequence>
<protein>
    <recommendedName>
        <fullName evidence="4">Alcohol dehydrogenase-like C-terminal domain-containing protein</fullName>
    </recommendedName>
</protein>
<feature type="domain" description="Alcohol dehydrogenase-like C-terminal" evidence="4">
    <location>
        <begin position="26"/>
        <end position="95"/>
    </location>
</feature>
<keyword evidence="2" id="KW-0479">Metal-binding</keyword>
<comment type="cofactor">
    <cofactor evidence="1">
        <name>Zn(2+)</name>
        <dbReference type="ChEBI" id="CHEBI:29105"/>
    </cofactor>
</comment>
<evidence type="ECO:0000313" key="6">
    <source>
        <dbReference type="Proteomes" id="UP000702964"/>
    </source>
</evidence>
<evidence type="ECO:0000256" key="3">
    <source>
        <dbReference type="ARBA" id="ARBA00022833"/>
    </source>
</evidence>